<feature type="compositionally biased region" description="Basic and acidic residues" evidence="1">
    <location>
        <begin position="863"/>
        <end position="876"/>
    </location>
</feature>
<dbReference type="Proteomes" id="UP000070168">
    <property type="component" value="Unassembled WGS sequence"/>
</dbReference>
<feature type="compositionally biased region" description="Polar residues" evidence="1">
    <location>
        <begin position="727"/>
        <end position="738"/>
    </location>
</feature>
<feature type="compositionally biased region" description="Low complexity" evidence="1">
    <location>
        <begin position="246"/>
        <end position="258"/>
    </location>
</feature>
<organism evidence="3 4">
    <name type="scientific">Penicillium patulum</name>
    <name type="common">Penicillium griseofulvum</name>
    <dbReference type="NCBI Taxonomy" id="5078"/>
    <lineage>
        <taxon>Eukaryota</taxon>
        <taxon>Fungi</taxon>
        <taxon>Dikarya</taxon>
        <taxon>Ascomycota</taxon>
        <taxon>Pezizomycotina</taxon>
        <taxon>Eurotiomycetes</taxon>
        <taxon>Eurotiomycetidae</taxon>
        <taxon>Eurotiales</taxon>
        <taxon>Aspergillaceae</taxon>
        <taxon>Penicillium</taxon>
    </lineage>
</organism>
<dbReference type="OrthoDB" id="5415055at2759"/>
<feature type="region of interest" description="Disordered" evidence="1">
    <location>
        <begin position="1"/>
        <end position="21"/>
    </location>
</feature>
<evidence type="ECO:0000256" key="2">
    <source>
        <dbReference type="SAM" id="Phobius"/>
    </source>
</evidence>
<dbReference type="OMA" id="FLGCREI"/>
<comment type="caution">
    <text evidence="3">The sequence shown here is derived from an EMBL/GenBank/DDBJ whole genome shotgun (WGS) entry which is preliminary data.</text>
</comment>
<name>A0A135LBC0_PENPA</name>
<feature type="compositionally biased region" description="Polar residues" evidence="1">
    <location>
        <begin position="188"/>
        <end position="245"/>
    </location>
</feature>
<keyword evidence="4" id="KW-1185">Reference proteome</keyword>
<feature type="compositionally biased region" description="Polar residues" evidence="1">
    <location>
        <begin position="362"/>
        <end position="374"/>
    </location>
</feature>
<feature type="region of interest" description="Disordered" evidence="1">
    <location>
        <begin position="657"/>
        <end position="685"/>
    </location>
</feature>
<dbReference type="AlphaFoldDB" id="A0A135LBC0"/>
<feature type="compositionally biased region" description="Basic and acidic residues" evidence="1">
    <location>
        <begin position="113"/>
        <end position="123"/>
    </location>
</feature>
<dbReference type="EMBL" id="LHQR01000069">
    <property type="protein sequence ID" value="KXG46261.1"/>
    <property type="molecule type" value="Genomic_DNA"/>
</dbReference>
<keyword evidence="2" id="KW-1133">Transmembrane helix</keyword>
<feature type="compositionally biased region" description="Polar residues" evidence="1">
    <location>
        <begin position="168"/>
        <end position="177"/>
    </location>
</feature>
<feature type="compositionally biased region" description="Polar residues" evidence="1">
    <location>
        <begin position="81"/>
        <end position="95"/>
    </location>
</feature>
<feature type="compositionally biased region" description="Polar residues" evidence="1">
    <location>
        <begin position="752"/>
        <end position="768"/>
    </location>
</feature>
<reference evidence="3 4" key="1">
    <citation type="journal article" date="2016" name="BMC Genomics">
        <title>Genome sequencing and secondary metabolism of the postharvest pathogen Penicillium griseofulvum.</title>
        <authorList>
            <person name="Banani H."/>
            <person name="Marcet-Houben M."/>
            <person name="Ballester A.R."/>
            <person name="Abbruscato P."/>
            <person name="Gonzalez-Candelas L."/>
            <person name="Gabaldon T."/>
            <person name="Spadaro D."/>
        </authorList>
    </citation>
    <scope>NUCLEOTIDE SEQUENCE [LARGE SCALE GENOMIC DNA]</scope>
    <source>
        <strain evidence="3 4">PG3</strain>
    </source>
</reference>
<keyword evidence="2" id="KW-0812">Transmembrane</keyword>
<feature type="transmembrane region" description="Helical" evidence="2">
    <location>
        <begin position="1010"/>
        <end position="1031"/>
    </location>
</feature>
<feature type="compositionally biased region" description="Polar residues" evidence="1">
    <location>
        <begin position="470"/>
        <end position="483"/>
    </location>
</feature>
<feature type="compositionally biased region" description="Basic and acidic residues" evidence="1">
    <location>
        <begin position="538"/>
        <end position="547"/>
    </location>
</feature>
<dbReference type="GeneID" id="63708130"/>
<feature type="compositionally biased region" description="Pro residues" evidence="1">
    <location>
        <begin position="377"/>
        <end position="387"/>
    </location>
</feature>
<evidence type="ECO:0008006" key="5">
    <source>
        <dbReference type="Google" id="ProtNLM"/>
    </source>
</evidence>
<dbReference type="RefSeq" id="XP_040644797.1">
    <property type="nucleotide sequence ID" value="XM_040792830.1"/>
</dbReference>
<evidence type="ECO:0000256" key="1">
    <source>
        <dbReference type="SAM" id="MobiDB-lite"/>
    </source>
</evidence>
<feature type="compositionally biased region" description="Basic and acidic residues" evidence="1">
    <location>
        <begin position="1"/>
        <end position="10"/>
    </location>
</feature>
<feature type="compositionally biased region" description="Low complexity" evidence="1">
    <location>
        <begin position="739"/>
        <end position="749"/>
    </location>
</feature>
<feature type="region of interest" description="Disordered" evidence="1">
    <location>
        <begin position="66"/>
        <end position="266"/>
    </location>
</feature>
<feature type="region of interest" description="Disordered" evidence="1">
    <location>
        <begin position="720"/>
        <end position="878"/>
    </location>
</feature>
<sequence>MDEAHVDLPDGHLVNLSPRPIRESPYKAYRVEYKRSPRLLATPPPRYLQEGIPTGYVVTKTASGNMSQLPKTTKLPVLRTFSGSHSDDSSQTPSPTGIPKLTLASHSVGQVDDQPRSSDKGHDQNPYWRKIRDKLEESPLLTRRTRSKEHDKTESPTSRISYHRTRLPASTSQNQASPRAVNAPSDIPSPSTAKSSPAQVSRRNASTTPSEDRQNSWQKQGDQWANTDVTETTPQKSVRTNGTTDSSPRSHPSVSPVSAEGSSITDWEDRFVVNMPTAKDPNPPTMTAQQIAEYQRSIERVHRAGGQMADPDTVPSRNVSPEIKFSPSEQRTQSLREFNTYDGANDGRPMPSLPRDQHRPLPQSQQNSQLEQHSQPQPQPQPQPQQPQPASASQRQVANNYYSPDEIGYNRISTIWEEPHAKAKEKRHPQNADGSFLGCREICGEKNPDEILTFASQDDASLHPLPLSVGSKTRQQAAKQVSKATDRQATHRVEETTVLQEERPQTSRNLRPAPCSKPSPLYQDRTRSQNPSPIPRTRSQDSSKENYHPTSNTPERSRSLEGNSGDDDVFIITPTITRAMLPTPEKKAPSPKPQGLRRPGGTSHVVTAEAIKAVRAKAQMISTPPGLRPGGPNVHLKPTGRTLTTSQTCPVGSISVTAKGRDDEGRIQDHVQDRNQERAGTASNTIRGFIRTSALARPTGLARSPTDSIATILRNRTESLRTRAESLRSSSASPQRANQQQLPSPQSKLPSRDNSASSHSELSFQCTKDTPPVSGIRPASPPKKATPERKPEGNKQTSSQPPTPSKSTPKRVTLSEVFGSSAKPDKPTASAKKISALAKPSKLDKLSKFAKPAASEKSPPKPKKPDTSPKKEERLKPLPRLCTSGKVVEIAELDGLQVSSPKESLQSNITDVSADLGDMRSQEKTDSEGQGLSPLAFSLLFNILVVAVTQVNQAFRMGTGSPYAKFVVDHTLNMTSHCWRVFKCIYTGVSRYQATGAWPKGRSDQAISRFIMELFQAIVYLLILGFAAMLIGRTAGYVVLVTSWIVWFARPFAWAFQCVGRALIM</sequence>
<keyword evidence="2" id="KW-0472">Membrane</keyword>
<dbReference type="STRING" id="5078.A0A135LBC0"/>
<feature type="compositionally biased region" description="Basic and acidic residues" evidence="1">
    <location>
        <begin position="659"/>
        <end position="677"/>
    </location>
</feature>
<feature type="region of interest" description="Disordered" evidence="1">
    <location>
        <begin position="464"/>
        <end position="602"/>
    </location>
</feature>
<evidence type="ECO:0000313" key="4">
    <source>
        <dbReference type="Proteomes" id="UP000070168"/>
    </source>
</evidence>
<evidence type="ECO:0000313" key="3">
    <source>
        <dbReference type="EMBL" id="KXG46261.1"/>
    </source>
</evidence>
<feature type="region of interest" description="Disordered" evidence="1">
    <location>
        <begin position="303"/>
        <end position="396"/>
    </location>
</feature>
<accession>A0A135LBC0</accession>
<protein>
    <recommendedName>
        <fullName evidence="5">NTP binding protein</fullName>
    </recommendedName>
</protein>
<feature type="compositionally biased region" description="Polar residues" evidence="1">
    <location>
        <begin position="327"/>
        <end position="337"/>
    </location>
</feature>
<proteinExistence type="predicted"/>
<gene>
    <name evidence="3" type="ORF">PGRI_051170</name>
</gene>
<feature type="compositionally biased region" description="Basic and acidic residues" evidence="1">
    <location>
        <begin position="484"/>
        <end position="505"/>
    </location>
</feature>